<dbReference type="InterPro" id="IPR000073">
    <property type="entry name" value="AB_hydrolase_1"/>
</dbReference>
<sequence length="526" mass="56730">MHAITRHFVDINGRQVHYRRAGQGPALLLIHQSPQNSRMWAEMMARYAPHFTVIAPDTPGFGYSDPLPADGPRDMAAFGHATWELVQALGLERVAVFGMHTGGLVATWLAWAHPETVSALVVDGYAAFTPAESALYGDAYLPPFVPQWDGSHLRWLWCRIREQKYFFPWYDGRAAAAMAIPPATVQATHDAVMDVLDVGDHYRTGYAAAFAHNDHHWVSQLRVPSLIVFRHGDPLLAHMPRLTDLPANVAVVEEPGSIPAMLQRLDTWLPATLAAEPVAPAIVQSPRADHWQRVLVGSAAGEVAGWLRRGQGPLSVWLHAPGSAPFTPADVAAEGPLLLVDLPGHGASSETDATLDVATMLAGIAALIDACAPEATLQLSLHGAAAAYLPGLAAHYGQRLGKAHLDTPWLLTADEQACLLANLPVTTVDRAGGHLGDAWHWERERHLIWPWMASCAAARRLVDAPAPARVHANVVELLRLGPRLAPLLAAATPADLPAQLRQLRVPLSVSAEPANDYQGRAAALLS</sequence>
<dbReference type="PRINTS" id="PR00111">
    <property type="entry name" value="ABHYDROLASE"/>
</dbReference>
<evidence type="ECO:0000313" key="3">
    <source>
        <dbReference type="Proteomes" id="UP000550609"/>
    </source>
</evidence>
<protein>
    <submittedName>
        <fullName evidence="2">Alpha/beta fold hydrolase</fullName>
    </submittedName>
</protein>
<dbReference type="AlphaFoldDB" id="A0A7W3V0U8"/>
<dbReference type="InterPro" id="IPR029058">
    <property type="entry name" value="AB_hydrolase_fold"/>
</dbReference>
<keyword evidence="2" id="KW-0378">Hydrolase</keyword>
<dbReference type="GO" id="GO:0016787">
    <property type="term" value="F:hydrolase activity"/>
    <property type="evidence" value="ECO:0007669"/>
    <property type="project" value="UniProtKB-KW"/>
</dbReference>
<organism evidence="2 3">
    <name type="scientific">Stenotrophomonas koreensis</name>
    <dbReference type="NCBI Taxonomy" id="266128"/>
    <lineage>
        <taxon>Bacteria</taxon>
        <taxon>Pseudomonadati</taxon>
        <taxon>Pseudomonadota</taxon>
        <taxon>Gammaproteobacteria</taxon>
        <taxon>Lysobacterales</taxon>
        <taxon>Lysobacteraceae</taxon>
        <taxon>Stenotrophomonas</taxon>
    </lineage>
</organism>
<dbReference type="InterPro" id="IPR050266">
    <property type="entry name" value="AB_hydrolase_sf"/>
</dbReference>
<dbReference type="EMBL" id="JACIUV010000004">
    <property type="protein sequence ID" value="MBB1117448.1"/>
    <property type="molecule type" value="Genomic_DNA"/>
</dbReference>
<accession>A0A7W3V0U8</accession>
<evidence type="ECO:0000259" key="1">
    <source>
        <dbReference type="Pfam" id="PF00561"/>
    </source>
</evidence>
<dbReference type="PANTHER" id="PTHR43798">
    <property type="entry name" value="MONOACYLGLYCEROL LIPASE"/>
    <property type="match status" value="1"/>
</dbReference>
<name>A0A7W3V0U8_9GAMM</name>
<reference evidence="2 3" key="1">
    <citation type="submission" date="2020-08" db="EMBL/GenBank/DDBJ databases">
        <title>Stenotrophomonas sp. W1S232.</title>
        <authorList>
            <person name="Deng Y."/>
        </authorList>
    </citation>
    <scope>NUCLEOTIDE SEQUENCE [LARGE SCALE GENOMIC DNA]</scope>
    <source>
        <strain evidence="2 3">W1S232</strain>
    </source>
</reference>
<dbReference type="Gene3D" id="3.40.50.1820">
    <property type="entry name" value="alpha/beta hydrolase"/>
    <property type="match status" value="2"/>
</dbReference>
<gene>
    <name evidence="2" type="ORF">H4O09_10350</name>
</gene>
<dbReference type="RefSeq" id="WP_182622475.1">
    <property type="nucleotide sequence ID" value="NZ_JACIUV010000004.1"/>
</dbReference>
<feature type="domain" description="AB hydrolase-1" evidence="1">
    <location>
        <begin position="25"/>
        <end position="254"/>
    </location>
</feature>
<dbReference type="SUPFAM" id="SSF53474">
    <property type="entry name" value="alpha/beta-Hydrolases"/>
    <property type="match status" value="2"/>
</dbReference>
<comment type="caution">
    <text evidence="2">The sequence shown here is derived from an EMBL/GenBank/DDBJ whole genome shotgun (WGS) entry which is preliminary data.</text>
</comment>
<evidence type="ECO:0000313" key="2">
    <source>
        <dbReference type="EMBL" id="MBB1117448.1"/>
    </source>
</evidence>
<proteinExistence type="predicted"/>
<dbReference type="Pfam" id="PF00561">
    <property type="entry name" value="Abhydrolase_1"/>
    <property type="match status" value="1"/>
</dbReference>
<dbReference type="Proteomes" id="UP000550609">
    <property type="component" value="Unassembled WGS sequence"/>
</dbReference>